<dbReference type="RefSeq" id="WP_138858211.1">
    <property type="nucleotide sequence ID" value="NZ_CP040709.1"/>
</dbReference>
<protein>
    <submittedName>
        <fullName evidence="2">Polar amino acid transport system substrate-binding protein</fullName>
    </submittedName>
</protein>
<proteinExistence type="predicted"/>
<evidence type="ECO:0000256" key="1">
    <source>
        <dbReference type="SAM" id="SignalP"/>
    </source>
</evidence>
<accession>A0A840S6M6</accession>
<feature type="chain" id="PRO_5032408438" evidence="1">
    <location>
        <begin position="25"/>
        <end position="269"/>
    </location>
</feature>
<comment type="caution">
    <text evidence="2">The sequence shown here is derived from an EMBL/GenBank/DDBJ whole genome shotgun (WGS) entry which is preliminary data.</text>
</comment>
<feature type="signal peptide" evidence="1">
    <location>
        <begin position="1"/>
        <end position="24"/>
    </location>
</feature>
<gene>
    <name evidence="2" type="ORF">HNQ51_002571</name>
</gene>
<reference evidence="2 3" key="1">
    <citation type="submission" date="2020-08" db="EMBL/GenBank/DDBJ databases">
        <title>Genomic Encyclopedia of Type Strains, Phase IV (KMG-IV): sequencing the most valuable type-strain genomes for metagenomic binning, comparative biology and taxonomic classification.</title>
        <authorList>
            <person name="Goeker M."/>
        </authorList>
    </citation>
    <scope>NUCLEOTIDE SEQUENCE [LARGE SCALE GENOMIC DNA]</scope>
    <source>
        <strain evidence="2 3">DSM 23958</strain>
    </source>
</reference>
<organism evidence="2 3">
    <name type="scientific">Inhella inkyongensis</name>
    <dbReference type="NCBI Taxonomy" id="392593"/>
    <lineage>
        <taxon>Bacteria</taxon>
        <taxon>Pseudomonadati</taxon>
        <taxon>Pseudomonadota</taxon>
        <taxon>Betaproteobacteria</taxon>
        <taxon>Burkholderiales</taxon>
        <taxon>Sphaerotilaceae</taxon>
        <taxon>Inhella</taxon>
    </lineage>
</organism>
<keyword evidence="1" id="KW-0732">Signal</keyword>
<name>A0A840S6M6_9BURK</name>
<dbReference type="Proteomes" id="UP000554837">
    <property type="component" value="Unassembled WGS sequence"/>
</dbReference>
<dbReference type="Gene3D" id="3.40.190.10">
    <property type="entry name" value="Periplasmic binding protein-like II"/>
    <property type="match status" value="2"/>
</dbReference>
<dbReference type="OrthoDB" id="8759432at2"/>
<keyword evidence="3" id="KW-1185">Reference proteome</keyword>
<evidence type="ECO:0000313" key="2">
    <source>
        <dbReference type="EMBL" id="MBB5205252.1"/>
    </source>
</evidence>
<sequence>MPRNAPLWLACGLVWALANPCVEAAEPVRVCLGDVAHPPYRLADAKGRTQRQGLDFVFLDLLAQRSGFQIQSELLPGRRCLLELKAGQQDMLFSISYLPEREDAALFPMRNGQPDAKLALRSQQYVWYVLQSSSLRWDGRALQGLAPQQAVGAQTGYSISAHLREQGFVVDDGVRSAALNFEKLLKGRFAALAVQVSESEGVLRQRPEWASQLRRLDPPIQERHYFMALGHHLAQRSGKTPAQWWELIAEVRDSAAYRKAEAAAKSEHD</sequence>
<dbReference type="EMBL" id="JACHHO010000003">
    <property type="protein sequence ID" value="MBB5205252.1"/>
    <property type="molecule type" value="Genomic_DNA"/>
</dbReference>
<dbReference type="SUPFAM" id="SSF53850">
    <property type="entry name" value="Periplasmic binding protein-like II"/>
    <property type="match status" value="1"/>
</dbReference>
<evidence type="ECO:0000313" key="3">
    <source>
        <dbReference type="Proteomes" id="UP000554837"/>
    </source>
</evidence>
<dbReference type="AlphaFoldDB" id="A0A840S6M6"/>